<gene>
    <name evidence="3" type="ORF">AAH17_07060</name>
    <name evidence="4" type="ORF">AAH24_07825</name>
    <name evidence="2" type="ORF">BVH53_07250</name>
</gene>
<protein>
    <submittedName>
        <fullName evidence="2">Uncharacterized protein</fullName>
    </submittedName>
</protein>
<feature type="coiled-coil region" evidence="1">
    <location>
        <begin position="31"/>
        <end position="58"/>
    </location>
</feature>
<organism evidence="2 5">
    <name type="scientific">Campylobacter fetus</name>
    <dbReference type="NCBI Taxonomy" id="196"/>
    <lineage>
        <taxon>Bacteria</taxon>
        <taxon>Pseudomonadati</taxon>
        <taxon>Campylobacterota</taxon>
        <taxon>Epsilonproteobacteria</taxon>
        <taxon>Campylobacterales</taxon>
        <taxon>Campylobacteraceae</taxon>
        <taxon>Campylobacter</taxon>
    </lineage>
</organism>
<reference evidence="2 5" key="1">
    <citation type="submission" date="2018-05" db="EMBL/GenBank/DDBJ databases">
        <authorList>
            <consortium name="PulseNet: The National Subtyping Network for Foodborne Disease Surveillance"/>
            <person name="Tarr C.L."/>
            <person name="Trees E."/>
            <person name="Katz L.S."/>
            <person name="Carleton-Romer H.A."/>
            <person name="Stroika S."/>
            <person name="Kucerova Z."/>
            <person name="Roache K.F."/>
            <person name="Sabol A.L."/>
            <person name="Besser J."/>
            <person name="Gerner-Smidt P."/>
        </authorList>
    </citation>
    <scope>NUCLEOTIDE SEQUENCE [LARGE SCALE GENOMIC DNA]</scope>
    <source>
        <strain evidence="3">2014D-0197</strain>
        <strain evidence="2 5">2016D-0221</strain>
        <strain evidence="4">D4313</strain>
    </source>
</reference>
<evidence type="ECO:0000313" key="3">
    <source>
        <dbReference type="EMBL" id="EAK0453417.1"/>
    </source>
</evidence>
<dbReference type="AlphaFoldDB" id="A0A5L8JK93"/>
<comment type="caution">
    <text evidence="2">The sequence shown here is derived from an EMBL/GenBank/DDBJ whole genome shotgun (WGS) entry which is preliminary data.</text>
</comment>
<dbReference type="RefSeq" id="WP_038454246.1">
    <property type="nucleotide sequence ID" value="NZ_AABUZP020000066.1"/>
</dbReference>
<evidence type="ECO:0000313" key="5">
    <source>
        <dbReference type="Proteomes" id="UP000557842"/>
    </source>
</evidence>
<dbReference type="EMBL" id="AACCXK010000012">
    <property type="protein sequence ID" value="EAK0453417.1"/>
    <property type="molecule type" value="Genomic_DNA"/>
</dbReference>
<accession>A0A5L8JK93</accession>
<dbReference type="EMBL" id="AACCXM010000008">
    <property type="protein sequence ID" value="EAK0469268.1"/>
    <property type="molecule type" value="Genomic_DNA"/>
</dbReference>
<sequence>MQAVNELKSIFNSYINITNKFNKDNSFSKLLDESSAKLDELENKMNELKSIAKNDEEMFKVFDFMQIMTQLMYGNVDEKERDKLLSKAAKISNSL</sequence>
<keyword evidence="1" id="KW-0175">Coiled coil</keyword>
<dbReference type="EMBL" id="AABQDW010000013">
    <property type="protein sequence ID" value="EAI5408495.1"/>
    <property type="molecule type" value="Genomic_DNA"/>
</dbReference>
<evidence type="ECO:0000313" key="4">
    <source>
        <dbReference type="EMBL" id="EAK0469268.1"/>
    </source>
</evidence>
<evidence type="ECO:0000256" key="1">
    <source>
        <dbReference type="SAM" id="Coils"/>
    </source>
</evidence>
<evidence type="ECO:0000313" key="2">
    <source>
        <dbReference type="EMBL" id="EAI5408495.1"/>
    </source>
</evidence>
<dbReference type="Proteomes" id="UP000557842">
    <property type="component" value="Unassembled WGS sequence"/>
</dbReference>
<proteinExistence type="predicted"/>
<name>A0A5L8JK93_CAMFE</name>